<evidence type="ECO:0000313" key="3">
    <source>
        <dbReference type="Proteomes" id="UP000450161"/>
    </source>
</evidence>
<dbReference type="AlphaFoldDB" id="A0A6I2U0P1"/>
<dbReference type="Proteomes" id="UP000450161">
    <property type="component" value="Unassembled WGS sequence"/>
</dbReference>
<proteinExistence type="predicted"/>
<reference evidence="2 3" key="1">
    <citation type="submission" date="2019-08" db="EMBL/GenBank/DDBJ databases">
        <title>In-depth cultivation of the pig gut microbiome towards novel bacterial diversity and tailored functional studies.</title>
        <authorList>
            <person name="Wylensek D."/>
            <person name="Hitch T.C.A."/>
            <person name="Clavel T."/>
        </authorList>
    </citation>
    <scope>NUCLEOTIDE SEQUENCE [LARGE SCALE GENOMIC DNA]</scope>
    <source>
        <strain evidence="2 3">LKV-178-WT-2C</strain>
    </source>
</reference>
<comment type="caution">
    <text evidence="2">The sequence shown here is derived from an EMBL/GenBank/DDBJ whole genome shotgun (WGS) entry which is preliminary data.</text>
</comment>
<dbReference type="InterPro" id="IPR040674">
    <property type="entry name" value="PvuRts1I-like_SRA"/>
</dbReference>
<organism evidence="2 3">
    <name type="scientific">Segatella copri</name>
    <dbReference type="NCBI Taxonomy" id="165179"/>
    <lineage>
        <taxon>Bacteria</taxon>
        <taxon>Pseudomonadati</taxon>
        <taxon>Bacteroidota</taxon>
        <taxon>Bacteroidia</taxon>
        <taxon>Bacteroidales</taxon>
        <taxon>Prevotellaceae</taxon>
        <taxon>Segatella</taxon>
    </lineage>
</organism>
<dbReference type="EMBL" id="VUNF01000006">
    <property type="protein sequence ID" value="MST77054.1"/>
    <property type="molecule type" value="Genomic_DNA"/>
</dbReference>
<dbReference type="RefSeq" id="WP_154480616.1">
    <property type="nucleotide sequence ID" value="NZ_VUNF01000006.1"/>
</dbReference>
<gene>
    <name evidence="2" type="ORF">FYJ72_05010</name>
</gene>
<evidence type="ECO:0000259" key="1">
    <source>
        <dbReference type="Pfam" id="PF18491"/>
    </source>
</evidence>
<evidence type="ECO:0000313" key="2">
    <source>
        <dbReference type="EMBL" id="MST77054.1"/>
    </source>
</evidence>
<feature type="domain" description="PvuRts1 I-like SET and RING associated" evidence="1">
    <location>
        <begin position="166"/>
        <end position="303"/>
    </location>
</feature>
<sequence>MKIEELSIFGLYSQKENKVTAALLQVLGFGGSSLLHWILSEIGGNLVFNTIESIESQPAQEGTGSIPDGKIICDNFTLFIESKLGCGISEHQLKCHGKLLKEKQNYLVYVTNNPDRPKELPMDVLWMNWEAVVARFEAYQTADKVLEFLISQFCKLVRSQFKESNYYKQKGVLRVSDDVKVRSMTDAYNIFDAEIVNHGFLVAGAANIPYKKGFEVWCSRKGSTQWDNQLSPDGNTFYEGIKKGTDASEHVEKCKAKGFKRIAFYRDEDRFHDSAYHFIGVYELDEKLSLSKKKCVWNRKKTEWYLKK</sequence>
<protein>
    <recommendedName>
        <fullName evidence="1">PvuRts1 I-like SET and RING associated domain-containing protein</fullName>
    </recommendedName>
</protein>
<accession>A0A6I2U0P1</accession>
<name>A0A6I2U0P1_9BACT</name>
<dbReference type="Pfam" id="PF18491">
    <property type="entry name" value="SRA"/>
    <property type="match status" value="1"/>
</dbReference>